<dbReference type="PANTHER" id="PTHR23406:SF68">
    <property type="entry name" value="MALIC ENZYME"/>
    <property type="match status" value="1"/>
</dbReference>
<dbReference type="Pfam" id="PF00390">
    <property type="entry name" value="malic"/>
    <property type="match status" value="1"/>
</dbReference>
<dbReference type="SMART" id="SM00919">
    <property type="entry name" value="Malic_M"/>
    <property type="match status" value="1"/>
</dbReference>
<reference evidence="7 8" key="1">
    <citation type="submission" date="2023-05" db="EMBL/GenBank/DDBJ databases">
        <title>A 100% complete, gapless, phased diploid assembly of the Scenedesmus obliquus UTEX 3031 genome.</title>
        <authorList>
            <person name="Biondi T.C."/>
            <person name="Hanschen E.R."/>
            <person name="Kwon T."/>
            <person name="Eng W."/>
            <person name="Kruse C.P.S."/>
            <person name="Koehler S.I."/>
            <person name="Kunde Y."/>
            <person name="Gleasner C.D."/>
            <person name="You Mak K.T."/>
            <person name="Polle J."/>
            <person name="Hovde B.T."/>
            <person name="Starkenburg S.R."/>
        </authorList>
    </citation>
    <scope>NUCLEOTIDE SEQUENCE [LARGE SCALE GENOMIC DNA]</scope>
    <source>
        <strain evidence="7 8">DOE0152z</strain>
    </source>
</reference>
<keyword evidence="8" id="KW-1185">Reference proteome</keyword>
<dbReference type="SMART" id="SM01274">
    <property type="entry name" value="malic"/>
    <property type="match status" value="1"/>
</dbReference>
<dbReference type="PROSITE" id="PS00331">
    <property type="entry name" value="MALIC_ENZYMES"/>
    <property type="match status" value="1"/>
</dbReference>
<keyword evidence="4" id="KW-0560">Oxidoreductase</keyword>
<dbReference type="Gene3D" id="3.40.50.720">
    <property type="entry name" value="NAD(P)-binding Rossmann-like Domain"/>
    <property type="match status" value="1"/>
</dbReference>
<sequence length="476" mass="52267">MQSLCLKANSHVGVNVGKRPVAVPSISCKPQQARRLSIAVESMGQHSLSSVSVASLDSASLLQDSPPTSPRTNDGSSIYNKALDLSSIFDGYGKIGNTVTYHALRRFRSTRKPIQKYLFLRDLQLFNPRVYFHLLMTRTEELLPYIYTPTVGEACETYHELPMLTQGLYISLRDRGNIFRKFKAWKQQDVRVAVVTDGERILGLGDLGANGMGISEGKIQLYTAAAGVNPAHCLPICLDVGTNNAALLADPRYKGLRQPRVVGEEYDEFIEEFMAALRDWQPHLLLQFEDFGNNNAFRLLERYQPRACTFNDDIQGTACITLAGILSALRASECSFEQAAQWSRGSVLFASGSPFQPLCINGEECHPAQANNAYVFPAVGHAAVVTRAKTIPNDVFLVAADTLAGMTSLQEVRRGFLFPSFSRIREVSVKLMAAVAAHMVASGLGSQPEGFNGDWEACCEAAMWDVPCGELVASHY</sequence>
<dbReference type="InterPro" id="IPR001891">
    <property type="entry name" value="Malic_OxRdtase"/>
</dbReference>
<evidence type="ECO:0000259" key="6">
    <source>
        <dbReference type="SMART" id="SM01274"/>
    </source>
</evidence>
<dbReference type="InterPro" id="IPR012302">
    <property type="entry name" value="Malic_NAD-bd"/>
</dbReference>
<comment type="cofactor">
    <cofactor evidence="1">
        <name>Mn(2+)</name>
        <dbReference type="ChEBI" id="CHEBI:29035"/>
    </cofactor>
</comment>
<dbReference type="PANTHER" id="PTHR23406">
    <property type="entry name" value="MALIC ENZYME-RELATED"/>
    <property type="match status" value="1"/>
</dbReference>
<dbReference type="InterPro" id="IPR015884">
    <property type="entry name" value="Malic_enzyme_CS"/>
</dbReference>
<dbReference type="InterPro" id="IPR046346">
    <property type="entry name" value="Aminoacid_DH-like_N_sf"/>
</dbReference>
<proteinExistence type="inferred from homology"/>
<name>A0ABY8TTU0_TETOB</name>
<dbReference type="PRINTS" id="PR00072">
    <property type="entry name" value="MALOXRDTASE"/>
</dbReference>
<accession>A0ABY8TTU0</accession>
<keyword evidence="3 4" id="KW-0479">Metal-binding</keyword>
<dbReference type="Gene3D" id="3.40.50.10380">
    <property type="entry name" value="Malic enzyme, N-terminal domain"/>
    <property type="match status" value="1"/>
</dbReference>
<feature type="domain" description="Malic enzyme NAD-binding" evidence="5">
    <location>
        <begin position="314"/>
        <end position="440"/>
    </location>
</feature>
<dbReference type="SUPFAM" id="SSF53223">
    <property type="entry name" value="Aminoacid dehydrogenase-like, N-terminal domain"/>
    <property type="match status" value="1"/>
</dbReference>
<evidence type="ECO:0000256" key="2">
    <source>
        <dbReference type="ARBA" id="ARBA00008785"/>
    </source>
</evidence>
<comment type="similarity">
    <text evidence="2 4">Belongs to the malic enzymes family.</text>
</comment>
<evidence type="ECO:0000256" key="1">
    <source>
        <dbReference type="ARBA" id="ARBA00001936"/>
    </source>
</evidence>
<dbReference type="InterPro" id="IPR036291">
    <property type="entry name" value="NAD(P)-bd_dom_sf"/>
</dbReference>
<feature type="domain" description="Malic enzyme N-terminal" evidence="6">
    <location>
        <begin position="124"/>
        <end position="304"/>
    </location>
</feature>
<evidence type="ECO:0000256" key="4">
    <source>
        <dbReference type="RuleBase" id="RU003426"/>
    </source>
</evidence>
<evidence type="ECO:0000259" key="5">
    <source>
        <dbReference type="SMART" id="SM00919"/>
    </source>
</evidence>
<dbReference type="EMBL" id="CP126210">
    <property type="protein sequence ID" value="WIA12417.1"/>
    <property type="molecule type" value="Genomic_DNA"/>
</dbReference>
<organism evidence="7 8">
    <name type="scientific">Tetradesmus obliquus</name>
    <name type="common">Green alga</name>
    <name type="synonym">Acutodesmus obliquus</name>
    <dbReference type="NCBI Taxonomy" id="3088"/>
    <lineage>
        <taxon>Eukaryota</taxon>
        <taxon>Viridiplantae</taxon>
        <taxon>Chlorophyta</taxon>
        <taxon>core chlorophytes</taxon>
        <taxon>Chlorophyceae</taxon>
        <taxon>CS clade</taxon>
        <taxon>Sphaeropleales</taxon>
        <taxon>Scenedesmaceae</taxon>
        <taxon>Tetradesmus</taxon>
    </lineage>
</organism>
<dbReference type="Proteomes" id="UP001244341">
    <property type="component" value="Chromosome 3b"/>
</dbReference>
<gene>
    <name evidence="7" type="ORF">OEZ85_012458</name>
</gene>
<dbReference type="SUPFAM" id="SSF51735">
    <property type="entry name" value="NAD(P)-binding Rossmann-fold domains"/>
    <property type="match status" value="1"/>
</dbReference>
<dbReference type="InterPro" id="IPR037062">
    <property type="entry name" value="Malic_N_dom_sf"/>
</dbReference>
<evidence type="ECO:0000313" key="7">
    <source>
        <dbReference type="EMBL" id="WIA12417.1"/>
    </source>
</evidence>
<evidence type="ECO:0000256" key="3">
    <source>
        <dbReference type="ARBA" id="ARBA00022723"/>
    </source>
</evidence>
<dbReference type="Pfam" id="PF03949">
    <property type="entry name" value="Malic_M"/>
    <property type="match status" value="1"/>
</dbReference>
<evidence type="ECO:0000313" key="8">
    <source>
        <dbReference type="Proteomes" id="UP001244341"/>
    </source>
</evidence>
<dbReference type="InterPro" id="IPR012301">
    <property type="entry name" value="Malic_N_dom"/>
</dbReference>
<protein>
    <recommendedName>
        <fullName evidence="4">Malic enzyme</fullName>
    </recommendedName>
</protein>